<organism evidence="1 2">
    <name type="scientific">Lacrimispora defluvii</name>
    <dbReference type="NCBI Taxonomy" id="2719233"/>
    <lineage>
        <taxon>Bacteria</taxon>
        <taxon>Bacillati</taxon>
        <taxon>Bacillota</taxon>
        <taxon>Clostridia</taxon>
        <taxon>Lachnospirales</taxon>
        <taxon>Lachnospiraceae</taxon>
        <taxon>Lacrimispora</taxon>
    </lineage>
</organism>
<name>A0ABX1VKQ1_9FIRM</name>
<evidence type="ECO:0000313" key="1">
    <source>
        <dbReference type="EMBL" id="NNJ28578.1"/>
    </source>
</evidence>
<dbReference type="Proteomes" id="UP000539052">
    <property type="component" value="Unassembled WGS sequence"/>
</dbReference>
<sequence>METDLTKRIKALTHHYRPKLNTEKRTIRWADEIWTPTGIVDSIRFEDYYENEEYLCRLLDTERFSERDQRTTAYMHQPGKCFRDGGTDKNEQKCHGCVLRRHNWKVGMMVTCFEVKITYSDFRSANGHNLHGNENYYCVPKSLALKIAQEIPDDIGILAYFEGERQYGLRQFKPSGWRSVTDQTKVHLLYNAMKKWCDGAVFV</sequence>
<keyword evidence="2" id="KW-1185">Reference proteome</keyword>
<proteinExistence type="predicted"/>
<evidence type="ECO:0000313" key="2">
    <source>
        <dbReference type="Proteomes" id="UP000539052"/>
    </source>
</evidence>
<accession>A0ABX1VKQ1</accession>
<gene>
    <name evidence="1" type="ORF">G9470_02015</name>
</gene>
<dbReference type="RefSeq" id="WP_170819940.1">
    <property type="nucleotide sequence ID" value="NZ_JAAOXG010000002.1"/>
</dbReference>
<comment type="caution">
    <text evidence="1">The sequence shown here is derived from an EMBL/GenBank/DDBJ whole genome shotgun (WGS) entry which is preliminary data.</text>
</comment>
<protein>
    <submittedName>
        <fullName evidence="1">Uncharacterized protein</fullName>
    </submittedName>
</protein>
<dbReference type="EMBL" id="JAAOXG010000002">
    <property type="protein sequence ID" value="NNJ28578.1"/>
    <property type="molecule type" value="Genomic_DNA"/>
</dbReference>
<reference evidence="1 2" key="1">
    <citation type="submission" date="2020-03" db="EMBL/GenBank/DDBJ databases">
        <title>Genome Sequence of industrial isolate, B5A.</title>
        <authorList>
            <person name="Sharma S."/>
            <person name="Patil P.B."/>
            <person name="Korpole S."/>
        </authorList>
    </citation>
    <scope>NUCLEOTIDE SEQUENCE [LARGE SCALE GENOMIC DNA]</scope>
    <source>
        <strain evidence="1 2">PI-S10-B5A</strain>
    </source>
</reference>